<feature type="domain" description="YbgF trimerisation" evidence="4">
    <location>
        <begin position="78"/>
        <end position="140"/>
    </location>
</feature>
<sequence>MRRLRSRGRRSYVGSKDMNTMTKQRVFQAILTATLVAGGALTMAGPAAAGVFDDDEARRAIIDMRDKFNNFQSSAAQRIDQNSRNQIDAQNQIETLKSEVARLRGQNEQLQNEVDTLARQQKDYYADLDARLKKFEPQQATVDGREGMVQPGEKTEYDAALKTFQSGDFKGAGNQFSAFVKKYPQSPYLPLAQFWLGNALYAQRDYKGSTYVLENMARANPQHPKAPEALLQVATNQGESGQKAAARKTLETVIAEYPGTEQAKTATSRLKTMR</sequence>
<dbReference type="InterPro" id="IPR032519">
    <property type="entry name" value="YbgF_tri"/>
</dbReference>
<dbReference type="GO" id="GO:0043093">
    <property type="term" value="P:FtsZ-dependent cytokinesis"/>
    <property type="evidence" value="ECO:0007669"/>
    <property type="project" value="UniProtKB-UniRule"/>
</dbReference>
<protein>
    <recommendedName>
        <fullName evidence="2">Cell division coordinator CpoB</fullName>
    </recommendedName>
</protein>
<dbReference type="AlphaFoldDB" id="A0A0S4V9J8"/>
<keyword evidence="2" id="KW-0574">Periplasm</keyword>
<organism evidence="5">
    <name type="scientific">Ralstonia solanacearum</name>
    <name type="common">Pseudomonas solanacearum</name>
    <dbReference type="NCBI Taxonomy" id="305"/>
    <lineage>
        <taxon>Bacteria</taxon>
        <taxon>Pseudomonadati</taxon>
        <taxon>Pseudomonadota</taxon>
        <taxon>Betaproteobacteria</taxon>
        <taxon>Burkholderiales</taxon>
        <taxon>Burkholderiaceae</taxon>
        <taxon>Ralstonia</taxon>
        <taxon>Ralstonia solanacearum species complex</taxon>
    </lineage>
</organism>
<keyword evidence="2" id="KW-0131">Cell cycle</keyword>
<dbReference type="EMBL" id="LN899822">
    <property type="protein sequence ID" value="CUV58977.1"/>
    <property type="molecule type" value="Genomic_DNA"/>
</dbReference>
<feature type="coiled-coil region" evidence="2">
    <location>
        <begin position="79"/>
        <end position="127"/>
    </location>
</feature>
<dbReference type="InterPro" id="IPR011990">
    <property type="entry name" value="TPR-like_helical_dom_sf"/>
</dbReference>
<name>A0A0S4V9J8_RALSL</name>
<proteinExistence type="inferred from homology"/>
<dbReference type="InterPro" id="IPR014162">
    <property type="entry name" value="CpoB_C"/>
</dbReference>
<dbReference type="Gene3D" id="1.20.5.110">
    <property type="match status" value="1"/>
</dbReference>
<evidence type="ECO:0000259" key="4">
    <source>
        <dbReference type="Pfam" id="PF16331"/>
    </source>
</evidence>
<evidence type="ECO:0000313" key="8">
    <source>
        <dbReference type="EMBL" id="CUV53293.1"/>
    </source>
</evidence>
<evidence type="ECO:0000313" key="6">
    <source>
        <dbReference type="EMBL" id="CUV38369.1"/>
    </source>
</evidence>
<evidence type="ECO:0000256" key="1">
    <source>
        <dbReference type="ARBA" id="ARBA00022729"/>
    </source>
</evidence>
<dbReference type="Pfam" id="PF16331">
    <property type="entry name" value="TolA_bind_tri"/>
    <property type="match status" value="1"/>
</dbReference>
<dbReference type="SUPFAM" id="SSF48452">
    <property type="entry name" value="TPR-like"/>
    <property type="match status" value="1"/>
</dbReference>
<keyword evidence="5" id="KW-0808">Transferase</keyword>
<dbReference type="Gene3D" id="1.25.40.10">
    <property type="entry name" value="Tetratricopeptide repeat domain"/>
    <property type="match status" value="1"/>
</dbReference>
<keyword evidence="2" id="KW-0132">Cell division</keyword>
<dbReference type="Pfam" id="PF13525">
    <property type="entry name" value="YfiO"/>
    <property type="match status" value="1"/>
</dbReference>
<comment type="subcellular location">
    <subcellularLocation>
        <location evidence="2">Periplasm</location>
    </subcellularLocation>
</comment>
<reference evidence="5" key="1">
    <citation type="submission" date="2015-10" db="EMBL/GenBank/DDBJ databases">
        <authorList>
            <person name="Gilbert D.G."/>
        </authorList>
    </citation>
    <scope>NUCLEOTIDE SEQUENCE</scope>
    <source>
        <strain evidence="5">Phyl III-seqv23</strain>
    </source>
</reference>
<feature type="domain" description="Outer membrane lipoprotein BamD-like" evidence="3">
    <location>
        <begin position="154"/>
        <end position="274"/>
    </location>
</feature>
<dbReference type="HAMAP" id="MF_02066">
    <property type="entry name" value="CpoB"/>
    <property type="match status" value="1"/>
</dbReference>
<evidence type="ECO:0000313" key="9">
    <source>
        <dbReference type="EMBL" id="CUV58977.1"/>
    </source>
</evidence>
<comment type="similarity">
    <text evidence="2">Belongs to the CpoB family.</text>
</comment>
<accession>A0A0S4V9J8</accession>
<dbReference type="InterPro" id="IPR039565">
    <property type="entry name" value="BamD-like"/>
</dbReference>
<evidence type="ECO:0000313" key="7">
    <source>
        <dbReference type="EMBL" id="CUV45291.1"/>
    </source>
</evidence>
<dbReference type="GO" id="GO:0030288">
    <property type="term" value="C:outer membrane-bounded periplasmic space"/>
    <property type="evidence" value="ECO:0007669"/>
    <property type="project" value="UniProtKB-UniRule"/>
</dbReference>
<dbReference type="EMBL" id="LN899826">
    <property type="protein sequence ID" value="CUV38369.1"/>
    <property type="molecule type" value="Genomic_DNA"/>
</dbReference>
<keyword evidence="1 2" id="KW-0732">Signal</keyword>
<dbReference type="GO" id="GO:0070206">
    <property type="term" value="P:protein trimerization"/>
    <property type="evidence" value="ECO:0007669"/>
    <property type="project" value="InterPro"/>
</dbReference>
<evidence type="ECO:0000313" key="5">
    <source>
        <dbReference type="EMBL" id="CUV30854.1"/>
    </source>
</evidence>
<dbReference type="InterPro" id="IPR034706">
    <property type="entry name" value="CpoB"/>
</dbReference>
<evidence type="ECO:0000259" key="3">
    <source>
        <dbReference type="Pfam" id="PF13525"/>
    </source>
</evidence>
<dbReference type="EMBL" id="LN899820">
    <property type="protein sequence ID" value="CUV53293.1"/>
    <property type="molecule type" value="Genomic_DNA"/>
</dbReference>
<gene>
    <name evidence="2" type="primary">cpoB</name>
    <name evidence="9" type="ORF">RD1301_v1_150002</name>
    <name evidence="5" type="ORF">RUN1985_v1_720031</name>
    <name evidence="8" type="ORF">RUN215_v1_120003</name>
    <name evidence="6" type="ORF">TF3108_v1_120003</name>
    <name evidence="7" type="ORF">TO10_v1_300003</name>
</gene>
<keyword evidence="2" id="KW-0175">Coiled coil</keyword>
<dbReference type="EMBL" id="LN899827">
    <property type="protein sequence ID" value="CUV45291.1"/>
    <property type="molecule type" value="Genomic_DNA"/>
</dbReference>
<dbReference type="EMBL" id="LN899824">
    <property type="protein sequence ID" value="CUV30854.1"/>
    <property type="molecule type" value="Genomic_DNA"/>
</dbReference>
<comment type="function">
    <text evidence="2">Mediates coordination of peptidoglycan synthesis and outer membrane constriction during cell division.</text>
</comment>
<dbReference type="PATRIC" id="fig|305.109.peg.2934"/>
<evidence type="ECO:0000256" key="2">
    <source>
        <dbReference type="HAMAP-Rule" id="MF_02066"/>
    </source>
</evidence>
<dbReference type="NCBIfam" id="TIGR02795">
    <property type="entry name" value="tol_pal_ybgF"/>
    <property type="match status" value="1"/>
</dbReference>
<dbReference type="GO" id="GO:0016740">
    <property type="term" value="F:transferase activity"/>
    <property type="evidence" value="ECO:0007669"/>
    <property type="project" value="UniProtKB-KW"/>
</dbReference>